<proteinExistence type="predicted"/>
<feature type="domain" description="Aminoglycoside phosphotransferase" evidence="1">
    <location>
        <begin position="68"/>
        <end position="264"/>
    </location>
</feature>
<evidence type="ECO:0000259" key="1">
    <source>
        <dbReference type="Pfam" id="PF01636"/>
    </source>
</evidence>
<protein>
    <recommendedName>
        <fullName evidence="1">Aminoglycoside phosphotransferase domain-containing protein</fullName>
    </recommendedName>
</protein>
<organism evidence="2 3">
    <name type="scientific">Penicillium chrysogenum</name>
    <name type="common">Penicillium notatum</name>
    <dbReference type="NCBI Taxonomy" id="5076"/>
    <lineage>
        <taxon>Eukaryota</taxon>
        <taxon>Fungi</taxon>
        <taxon>Dikarya</taxon>
        <taxon>Ascomycota</taxon>
        <taxon>Pezizomycotina</taxon>
        <taxon>Eurotiomycetes</taxon>
        <taxon>Eurotiomycetidae</taxon>
        <taxon>Eurotiales</taxon>
        <taxon>Aspergillaceae</taxon>
        <taxon>Penicillium</taxon>
        <taxon>Penicillium chrysogenum species complex</taxon>
    </lineage>
</organism>
<dbReference type="InterPro" id="IPR002575">
    <property type="entry name" value="Aminoglycoside_PTrfase"/>
</dbReference>
<name>A0ABQ8WK69_PENCH</name>
<dbReference type="Gene3D" id="3.30.200.20">
    <property type="entry name" value="Phosphorylase Kinase, domain 1"/>
    <property type="match status" value="1"/>
</dbReference>
<accession>A0ABQ8WK69</accession>
<reference evidence="2 3" key="1">
    <citation type="journal article" date="2023" name="IMA Fungus">
        <title>Comparative genomic study of the Penicillium genus elucidates a diverse pangenome and 15 lateral gene transfer events.</title>
        <authorList>
            <person name="Petersen C."/>
            <person name="Sorensen T."/>
            <person name="Nielsen M.R."/>
            <person name="Sondergaard T.E."/>
            <person name="Sorensen J.L."/>
            <person name="Fitzpatrick D.A."/>
            <person name="Frisvad J.C."/>
            <person name="Nielsen K.L."/>
        </authorList>
    </citation>
    <scope>NUCLEOTIDE SEQUENCE [LARGE SCALE GENOMIC DNA]</scope>
    <source>
        <strain evidence="2 3">IBT 3361</strain>
    </source>
</reference>
<evidence type="ECO:0000313" key="3">
    <source>
        <dbReference type="Proteomes" id="UP001220256"/>
    </source>
</evidence>
<sequence length="377" mass="43239">MDSLNWKTDIENDKEVPKINWTALQEFVINLRNSKSEKPTTRNCHIHEKYNLGGLHLARILEFDDGIKWIARIQLHKLTSELEKRLFHEISTLSILHEQTDVPVPEVYGYETNPDLIGRAFMIMQFIPGNTGTDFTGFGTISTIRFPQIGMIAKRADGTYEIEAIPDLGGPFNTATEYFAAWGEHTTFPRSEESMRAMLPEEYKDDVIESTGDYPRRIKEHRFDITVRNEGPFPLKHADFLHSNVIVDAEFNVLSIIDWEHAGTVPWERVEFPMFLSTLPPALDFPWRYDDDGKPLADDTRKVWGKREEYVRSVAEAEKEMGSDDGLSSILGSIYYQNLSSCYTRYEEGKLGIYCRALDDFAPDRSVGLPIKKGNED</sequence>
<dbReference type="EMBL" id="JAPVEB010000003">
    <property type="protein sequence ID" value="KAJ5270177.1"/>
    <property type="molecule type" value="Genomic_DNA"/>
</dbReference>
<dbReference type="InterPro" id="IPR011009">
    <property type="entry name" value="Kinase-like_dom_sf"/>
</dbReference>
<keyword evidence="3" id="KW-1185">Reference proteome</keyword>
<dbReference type="Proteomes" id="UP001220256">
    <property type="component" value="Unassembled WGS sequence"/>
</dbReference>
<dbReference type="SUPFAM" id="SSF56112">
    <property type="entry name" value="Protein kinase-like (PK-like)"/>
    <property type="match status" value="1"/>
</dbReference>
<dbReference type="InterPro" id="IPR051678">
    <property type="entry name" value="AGP_Transferase"/>
</dbReference>
<comment type="caution">
    <text evidence="2">The sequence shown here is derived from an EMBL/GenBank/DDBJ whole genome shotgun (WGS) entry which is preliminary data.</text>
</comment>
<gene>
    <name evidence="2" type="ORF">N7505_005935</name>
</gene>
<evidence type="ECO:0000313" key="2">
    <source>
        <dbReference type="EMBL" id="KAJ5270177.1"/>
    </source>
</evidence>
<dbReference type="PANTHER" id="PTHR21310">
    <property type="entry name" value="AMINOGLYCOSIDE PHOSPHOTRANSFERASE-RELATED-RELATED"/>
    <property type="match status" value="1"/>
</dbReference>
<dbReference type="PANTHER" id="PTHR21310:SF15">
    <property type="entry name" value="AMINOGLYCOSIDE PHOSPHOTRANSFERASE DOMAIN-CONTAINING PROTEIN"/>
    <property type="match status" value="1"/>
</dbReference>
<dbReference type="Pfam" id="PF01636">
    <property type="entry name" value="APH"/>
    <property type="match status" value="1"/>
</dbReference>